<proteinExistence type="predicted"/>
<keyword evidence="3" id="KW-1185">Reference proteome</keyword>
<comment type="caution">
    <text evidence="2">The sequence shown here is derived from an EMBL/GenBank/DDBJ whole genome shotgun (WGS) entry which is preliminary data.</text>
</comment>
<feature type="coiled-coil region" evidence="1">
    <location>
        <begin position="65"/>
        <end position="93"/>
    </location>
</feature>
<gene>
    <name evidence="2" type="ORF">PBV87_00750</name>
</gene>
<organism evidence="2 3">
    <name type="scientific">Holtiella tumoricola</name>
    <dbReference type="NCBI Taxonomy" id="3018743"/>
    <lineage>
        <taxon>Bacteria</taxon>
        <taxon>Bacillati</taxon>
        <taxon>Bacillota</taxon>
        <taxon>Clostridia</taxon>
        <taxon>Lachnospirales</taxon>
        <taxon>Cellulosilyticaceae</taxon>
        <taxon>Holtiella</taxon>
    </lineage>
</organism>
<evidence type="ECO:0000313" key="2">
    <source>
        <dbReference type="EMBL" id="MDA3730041.1"/>
    </source>
</evidence>
<dbReference type="Proteomes" id="UP001169242">
    <property type="component" value="Unassembled WGS sequence"/>
</dbReference>
<dbReference type="AlphaFoldDB" id="A0AA42DJD4"/>
<accession>A0AA42DJD4</accession>
<reference evidence="2" key="1">
    <citation type="journal article" date="2023" name="Int. J. Syst. Evol. Microbiol.">
        <title>&lt;i&gt;Holtiella tumoricola&lt;/i&gt; gen. nov. sp. nov., isolated from a human clinical sample.</title>
        <authorList>
            <person name="Allen-Vercoe E."/>
            <person name="Daigneault M.C."/>
            <person name="Vancuren S.J."/>
            <person name="Cochrane K."/>
            <person name="O'Neal L.L."/>
            <person name="Sankaranarayanan K."/>
            <person name="Lawson P.A."/>
        </authorList>
    </citation>
    <scope>NUCLEOTIDE SEQUENCE</scope>
    <source>
        <strain evidence="2">CC70A</strain>
    </source>
</reference>
<dbReference type="EMBL" id="JAQIFT010000007">
    <property type="protein sequence ID" value="MDA3730041.1"/>
    <property type="molecule type" value="Genomic_DNA"/>
</dbReference>
<dbReference type="RefSeq" id="WP_271010783.1">
    <property type="nucleotide sequence ID" value="NZ_JAQIFT010000007.1"/>
</dbReference>
<name>A0AA42DJD4_9FIRM</name>
<keyword evidence="1" id="KW-0175">Coiled coil</keyword>
<protein>
    <submittedName>
        <fullName evidence="2">Uncharacterized protein</fullName>
    </submittedName>
</protein>
<sequence length="94" mass="11104">MAYSAEERETVIQTDDATEVWNVYTRQRKMINKLIKQGYEPFKVEKEGDNIVACEFSIPINKISFRNANAKVREYTEQQKEEMRQRLAQARATK</sequence>
<evidence type="ECO:0000256" key="1">
    <source>
        <dbReference type="SAM" id="Coils"/>
    </source>
</evidence>
<evidence type="ECO:0000313" key="3">
    <source>
        <dbReference type="Proteomes" id="UP001169242"/>
    </source>
</evidence>